<evidence type="ECO:0000313" key="2">
    <source>
        <dbReference type="EMBL" id="MBB6677815.1"/>
    </source>
</evidence>
<evidence type="ECO:0000259" key="1">
    <source>
        <dbReference type="Pfam" id="PF08867"/>
    </source>
</evidence>
<organism evidence="2 3">
    <name type="scientific">Cohnella lubricantis</name>
    <dbReference type="NCBI Taxonomy" id="2163172"/>
    <lineage>
        <taxon>Bacteria</taxon>
        <taxon>Bacillati</taxon>
        <taxon>Bacillota</taxon>
        <taxon>Bacilli</taxon>
        <taxon>Bacillales</taxon>
        <taxon>Paenibacillaceae</taxon>
        <taxon>Cohnella</taxon>
    </lineage>
</organism>
<dbReference type="RefSeq" id="WP_185179093.1">
    <property type="nucleotide sequence ID" value="NZ_JACJVN010000037.1"/>
</dbReference>
<proteinExistence type="predicted"/>
<evidence type="ECO:0000313" key="3">
    <source>
        <dbReference type="Proteomes" id="UP000574133"/>
    </source>
</evidence>
<protein>
    <submittedName>
        <fullName evidence="2">FRG domain-containing protein</fullName>
    </submittedName>
</protein>
<feature type="domain" description="FRG" evidence="1">
    <location>
        <begin position="6"/>
        <end position="44"/>
    </location>
</feature>
<keyword evidence="3" id="KW-1185">Reference proteome</keyword>
<accession>A0A841TCS6</accession>
<name>A0A841TCS6_9BACL</name>
<dbReference type="Pfam" id="PF08867">
    <property type="entry name" value="FRG"/>
    <property type="match status" value="1"/>
</dbReference>
<reference evidence="2 3" key="1">
    <citation type="submission" date="2020-08" db="EMBL/GenBank/DDBJ databases">
        <title>Cohnella phylogeny.</title>
        <authorList>
            <person name="Dunlap C."/>
        </authorList>
    </citation>
    <scope>NUCLEOTIDE SEQUENCE [LARGE SCALE GENOMIC DNA]</scope>
    <source>
        <strain evidence="2 3">DSM 103658</strain>
    </source>
</reference>
<dbReference type="InterPro" id="IPR014966">
    <property type="entry name" value="FRG-dom"/>
</dbReference>
<dbReference type="Proteomes" id="UP000574133">
    <property type="component" value="Unassembled WGS sequence"/>
</dbReference>
<gene>
    <name evidence="2" type="ORF">H4Q31_10810</name>
</gene>
<sequence>QSILQTPSDWDLLYIMQHHGVRTRLLDWSESFAVSLYFAFLNWKPEETNCTVWLLDPIQLNNMYNQDFGLYMPKPQESYQHLLYNHGESYEFAVHTVALFPRRNNPRLIAQQGTFTLQGNTRLPLEEEYNGQLWERNIINRVDFNVEDYSDIEMYLRLNGMNHFTLFPDLDGLARFIMLEDTKFVSQITQEAPDIT</sequence>
<feature type="non-terminal residue" evidence="2">
    <location>
        <position position="1"/>
    </location>
</feature>
<dbReference type="EMBL" id="JACJVN010000037">
    <property type="protein sequence ID" value="MBB6677815.1"/>
    <property type="molecule type" value="Genomic_DNA"/>
</dbReference>
<comment type="caution">
    <text evidence="2">The sequence shown here is derived from an EMBL/GenBank/DDBJ whole genome shotgun (WGS) entry which is preliminary data.</text>
</comment>
<dbReference type="AlphaFoldDB" id="A0A841TCS6"/>